<comment type="similarity">
    <text evidence="2 3">Belongs to the DegT/DnrJ/EryC1 family.</text>
</comment>
<dbReference type="RefSeq" id="WP_265163911.1">
    <property type="nucleotide sequence ID" value="NZ_CP069620.1"/>
</dbReference>
<dbReference type="SUPFAM" id="SSF53383">
    <property type="entry name" value="PLP-dependent transferases"/>
    <property type="match status" value="1"/>
</dbReference>
<evidence type="ECO:0000256" key="2">
    <source>
        <dbReference type="ARBA" id="ARBA00037999"/>
    </source>
</evidence>
<dbReference type="Gene3D" id="3.40.640.10">
    <property type="entry name" value="Type I PLP-dependent aspartate aminotransferase-like (Major domain)"/>
    <property type="match status" value="1"/>
</dbReference>
<keyword evidence="4" id="KW-0808">Transferase</keyword>
<gene>
    <name evidence="4" type="ORF">JRG66_01145</name>
</gene>
<accession>A0ABY6NRJ2</accession>
<dbReference type="CDD" id="cd00616">
    <property type="entry name" value="AHBA_syn"/>
    <property type="match status" value="1"/>
</dbReference>
<protein>
    <submittedName>
        <fullName evidence="4">DegT/DnrJ/EryC1/StrS family aminotransferase</fullName>
    </submittedName>
</protein>
<dbReference type="InterPro" id="IPR015421">
    <property type="entry name" value="PyrdxlP-dep_Trfase_major"/>
</dbReference>
<evidence type="ECO:0000256" key="3">
    <source>
        <dbReference type="RuleBase" id="RU004508"/>
    </source>
</evidence>
<evidence type="ECO:0000256" key="1">
    <source>
        <dbReference type="ARBA" id="ARBA00022898"/>
    </source>
</evidence>
<keyword evidence="4" id="KW-0032">Aminotransferase</keyword>
<dbReference type="GO" id="GO:0008483">
    <property type="term" value="F:transaminase activity"/>
    <property type="evidence" value="ECO:0007669"/>
    <property type="project" value="UniProtKB-KW"/>
</dbReference>
<dbReference type="PIRSF" id="PIRSF000390">
    <property type="entry name" value="PLP_StrS"/>
    <property type="match status" value="1"/>
</dbReference>
<reference evidence="4" key="1">
    <citation type="submission" date="2021-02" db="EMBL/GenBank/DDBJ databases">
        <title>Salinimicrobium sp. nov. isolated from seawater in Tongyeong, Republic of Korea.</title>
        <authorList>
            <person name="Lee S.-J."/>
        </authorList>
    </citation>
    <scope>NUCLEOTIDE SEQUENCE</scope>
    <source>
        <strain evidence="4">HN-2-9-2</strain>
    </source>
</reference>
<dbReference type="PANTHER" id="PTHR30244">
    <property type="entry name" value="TRANSAMINASE"/>
    <property type="match status" value="1"/>
</dbReference>
<dbReference type="Proteomes" id="UP001163981">
    <property type="component" value="Chromosome"/>
</dbReference>
<dbReference type="EMBL" id="CP069620">
    <property type="protein sequence ID" value="UZH55532.1"/>
    <property type="molecule type" value="Genomic_DNA"/>
</dbReference>
<evidence type="ECO:0000313" key="4">
    <source>
        <dbReference type="EMBL" id="UZH55532.1"/>
    </source>
</evidence>
<dbReference type="InterPro" id="IPR000653">
    <property type="entry name" value="DegT/StrS_aminotransferase"/>
</dbReference>
<dbReference type="PANTHER" id="PTHR30244:SF9">
    <property type="entry name" value="PROTEIN RV3402C"/>
    <property type="match status" value="1"/>
</dbReference>
<dbReference type="InterPro" id="IPR015424">
    <property type="entry name" value="PyrdxlP-dep_Trfase"/>
</dbReference>
<dbReference type="Pfam" id="PF01041">
    <property type="entry name" value="DegT_DnrJ_EryC1"/>
    <property type="match status" value="1"/>
</dbReference>
<keyword evidence="5" id="KW-1185">Reference proteome</keyword>
<proteinExistence type="inferred from homology"/>
<organism evidence="4 5">
    <name type="scientific">Salinimicrobium tongyeongense</name>
    <dbReference type="NCBI Taxonomy" id="2809707"/>
    <lineage>
        <taxon>Bacteria</taxon>
        <taxon>Pseudomonadati</taxon>
        <taxon>Bacteroidota</taxon>
        <taxon>Flavobacteriia</taxon>
        <taxon>Flavobacteriales</taxon>
        <taxon>Flavobacteriaceae</taxon>
        <taxon>Salinimicrobium</taxon>
    </lineage>
</organism>
<keyword evidence="1 3" id="KW-0663">Pyridoxal phosphate</keyword>
<evidence type="ECO:0000313" key="5">
    <source>
        <dbReference type="Proteomes" id="UP001163981"/>
    </source>
</evidence>
<name>A0ABY6NRJ2_9FLAO</name>
<sequence length="360" mass="40913">MINVTKTFLPPLEEYQKYLEQIWDSKQIANGGKLWYELQSKLKEYLDSPDLILTANGTLPLQIALKVLAGNGEVITTPFSYVATTAAIVWENCKPVFVDIHPDFLTIDETKIEAAITERTTAILATHVFGNPCNVEEIDRIAKKHGLKVIYDAAHCFGVKYKDQSIFNFGDVSTCSFHATKIFHTGEGGAMFCKDPQLFKKLFYSHNFGHKSPTEFYGLGINAKMNELQAAMGLAVLPFFAKLLGKRRNVVELYEKRLNFSRMRKISIRDKTFWNFSYYPIILNSEKDLQKIQRALNDQNIFPRRYFCPSLNTLSYAHTSNMPFSESVAKSVLCLPLAHDMDNKNIGVIVENINNILLSN</sequence>